<reference evidence="7" key="1">
    <citation type="submission" date="2022-10" db="EMBL/GenBank/DDBJ databases">
        <title>Culturing micro-colonial fungi from biological soil crusts in the Mojave desert and describing Neophaeococcomyces mojavensis, and introducing the new genera and species Taxawa tesnikishii.</title>
        <authorList>
            <person name="Kurbessoian T."/>
            <person name="Stajich J.E."/>
        </authorList>
    </citation>
    <scope>NUCLEOTIDE SEQUENCE</scope>
    <source>
        <strain evidence="7">TK_1</strain>
    </source>
</reference>
<accession>A0ABQ9NFU4</accession>
<feature type="region of interest" description="Disordered" evidence="6">
    <location>
        <begin position="152"/>
        <end position="180"/>
    </location>
</feature>
<dbReference type="EMBL" id="JAPDRL010000129">
    <property type="protein sequence ID" value="KAJ9656309.1"/>
    <property type="molecule type" value="Genomic_DNA"/>
</dbReference>
<evidence type="ECO:0000256" key="1">
    <source>
        <dbReference type="ARBA" id="ARBA00004123"/>
    </source>
</evidence>
<dbReference type="PANTHER" id="PTHR28081">
    <property type="entry name" value="DAMAGE-REGULATED IMPORT FACILITATOR 1-RELATED"/>
    <property type="match status" value="1"/>
</dbReference>
<evidence type="ECO:0000313" key="8">
    <source>
        <dbReference type="Proteomes" id="UP001172684"/>
    </source>
</evidence>
<comment type="subcellular location">
    <subcellularLocation>
        <location evidence="2">Cytoplasm</location>
    </subcellularLocation>
    <subcellularLocation>
        <location evidence="1">Nucleus</location>
    </subcellularLocation>
</comment>
<proteinExistence type="inferred from homology"/>
<evidence type="ECO:0000256" key="4">
    <source>
        <dbReference type="ARBA" id="ARBA00022490"/>
    </source>
</evidence>
<name>A0ABQ9NFU4_9PEZI</name>
<dbReference type="Pfam" id="PF08591">
    <property type="entry name" value="RNR_inhib"/>
    <property type="match status" value="1"/>
</dbReference>
<evidence type="ECO:0000256" key="6">
    <source>
        <dbReference type="SAM" id="MobiDB-lite"/>
    </source>
</evidence>
<keyword evidence="4" id="KW-0963">Cytoplasm</keyword>
<evidence type="ECO:0000256" key="3">
    <source>
        <dbReference type="ARBA" id="ARBA00005459"/>
    </source>
</evidence>
<feature type="compositionally biased region" description="Low complexity" evidence="6">
    <location>
        <begin position="152"/>
        <end position="165"/>
    </location>
</feature>
<organism evidence="7 8">
    <name type="scientific">Coniosporium apollinis</name>
    <dbReference type="NCBI Taxonomy" id="61459"/>
    <lineage>
        <taxon>Eukaryota</taxon>
        <taxon>Fungi</taxon>
        <taxon>Dikarya</taxon>
        <taxon>Ascomycota</taxon>
        <taxon>Pezizomycotina</taxon>
        <taxon>Dothideomycetes</taxon>
        <taxon>Dothideomycetes incertae sedis</taxon>
        <taxon>Coniosporium</taxon>
    </lineage>
</organism>
<feature type="region of interest" description="Disordered" evidence="6">
    <location>
        <begin position="221"/>
        <end position="286"/>
    </location>
</feature>
<dbReference type="InterPro" id="IPR013900">
    <property type="entry name" value="RNR_inhibitor"/>
</dbReference>
<dbReference type="PANTHER" id="PTHR28081:SF1">
    <property type="entry name" value="DAMAGE-REGULATED IMPORT FACILITATOR 1"/>
    <property type="match status" value="1"/>
</dbReference>
<keyword evidence="5" id="KW-0539">Nucleus</keyword>
<evidence type="ECO:0000256" key="2">
    <source>
        <dbReference type="ARBA" id="ARBA00004496"/>
    </source>
</evidence>
<comment type="caution">
    <text evidence="7">The sequence shown here is derived from an EMBL/GenBank/DDBJ whole genome shotgun (WGS) entry which is preliminary data.</text>
</comment>
<dbReference type="Proteomes" id="UP001172684">
    <property type="component" value="Unassembled WGS sequence"/>
</dbReference>
<gene>
    <name evidence="7" type="ORF">H2201_008589</name>
</gene>
<protein>
    <submittedName>
        <fullName evidence="7">Uncharacterized protein</fullName>
    </submittedName>
</protein>
<keyword evidence="8" id="KW-1185">Reference proteome</keyword>
<comment type="similarity">
    <text evidence="3">Belongs to the DIF1/spd1 family.</text>
</comment>
<evidence type="ECO:0000313" key="7">
    <source>
        <dbReference type="EMBL" id="KAJ9656309.1"/>
    </source>
</evidence>
<sequence length="286" mass="30808">MHRAKRQFQPSITTFFGRADRDDYGFDSSLSFGEPQFLTPHLPAAVQASLLNVGMRVRKSVPEGYKTHKTLPPSNSINAAPPYTFAHQTQAAPSKPVELLPYCGLLKTGGLTPPPRLLPSPISNFPNDAVTAAIPTQAAPVFNMIVFPSSSQDSTSTLSNTSSIPSKPPPLNTRKRSYSDAAVDDDAISPFQLDPHHLPHPANHLAVQKWLDDEPVSPRSIYPVSHTAMPDLSSLRPLARPRTRRKGSGGSGEAVRGESHGGSEGVLDFGEAEFLQPEGEVEMGGM</sequence>
<evidence type="ECO:0000256" key="5">
    <source>
        <dbReference type="ARBA" id="ARBA00023242"/>
    </source>
</evidence>